<feature type="domain" description="Protein FecR C-terminal" evidence="3">
    <location>
        <begin position="322"/>
        <end position="389"/>
    </location>
</feature>
<keyword evidence="1" id="KW-1133">Transmembrane helix</keyword>
<proteinExistence type="predicted"/>
<name>A0A4U0GUZ8_9SPHI</name>
<dbReference type="PANTHER" id="PTHR30273:SF2">
    <property type="entry name" value="PROTEIN FECR"/>
    <property type="match status" value="1"/>
</dbReference>
<dbReference type="AlphaFoldDB" id="A0A4U0GUZ8"/>
<protein>
    <submittedName>
        <fullName evidence="4">DUF4974 domain-containing protein</fullName>
    </submittedName>
</protein>
<keyword evidence="1" id="KW-0472">Membrane</keyword>
<dbReference type="InterPro" id="IPR006860">
    <property type="entry name" value="FecR"/>
</dbReference>
<evidence type="ECO:0000259" key="3">
    <source>
        <dbReference type="Pfam" id="PF16344"/>
    </source>
</evidence>
<dbReference type="Gene3D" id="2.60.120.1440">
    <property type="match status" value="1"/>
</dbReference>
<organism evidence="4 5">
    <name type="scientific">Sphingobacterium alkalisoli</name>
    <dbReference type="NCBI Taxonomy" id="1874115"/>
    <lineage>
        <taxon>Bacteria</taxon>
        <taxon>Pseudomonadati</taxon>
        <taxon>Bacteroidota</taxon>
        <taxon>Sphingobacteriia</taxon>
        <taxon>Sphingobacteriales</taxon>
        <taxon>Sphingobacteriaceae</taxon>
        <taxon>Sphingobacterium</taxon>
    </lineage>
</organism>
<feature type="domain" description="FecR protein" evidence="2">
    <location>
        <begin position="177"/>
        <end position="272"/>
    </location>
</feature>
<evidence type="ECO:0000313" key="4">
    <source>
        <dbReference type="EMBL" id="TJY62736.1"/>
    </source>
</evidence>
<dbReference type="Gene3D" id="3.55.50.30">
    <property type="match status" value="1"/>
</dbReference>
<keyword evidence="1" id="KW-0812">Transmembrane</keyword>
<dbReference type="GO" id="GO:0016989">
    <property type="term" value="F:sigma factor antagonist activity"/>
    <property type="evidence" value="ECO:0007669"/>
    <property type="project" value="TreeGrafter"/>
</dbReference>
<dbReference type="InterPro" id="IPR032508">
    <property type="entry name" value="FecR_C"/>
</dbReference>
<feature type="transmembrane region" description="Helical" evidence="1">
    <location>
        <begin position="83"/>
        <end position="102"/>
    </location>
</feature>
<dbReference type="Pfam" id="PF16344">
    <property type="entry name" value="FecR_C"/>
    <property type="match status" value="1"/>
</dbReference>
<gene>
    <name evidence="4" type="ORF">FAZ19_19915</name>
</gene>
<comment type="caution">
    <text evidence="4">The sequence shown here is derived from an EMBL/GenBank/DDBJ whole genome shotgun (WGS) entry which is preliminary data.</text>
</comment>
<dbReference type="RefSeq" id="WP_136822523.1">
    <property type="nucleotide sequence ID" value="NZ_BMJX01000007.1"/>
</dbReference>
<accession>A0A4U0GUZ8</accession>
<evidence type="ECO:0000259" key="2">
    <source>
        <dbReference type="Pfam" id="PF04773"/>
    </source>
</evidence>
<dbReference type="Pfam" id="PF04773">
    <property type="entry name" value="FecR"/>
    <property type="match status" value="1"/>
</dbReference>
<sequence>MDKKDFLILLRKYQKGKASKEEVDFLIAYYQLFELQDDVLAEMKEQEKIVLGMEIKRKVDEMLGAEEEALDTKPKSLWFRSPLVGLVAATLLCVALFAYWRYTPEGKGQVQVAEQDTAIIRPGKDDAVLTLADGTQLILNNEADGVISQQSGVTIEKTADGELVYHMKTQGEVLENTIQTPRGGQYRLVLSDGTKVWLNAASSIRFPTAFVANERRVDISGEVYFEVKREHGRPFKVFSENQMIEVLGTHFNVNTYREETSNKTTLLEGSIKITKLDKDRNPIPHISKLLQPGQQALISPVNNHIVIESAQNEDAVAWKDGYFKFNRDDLQTIMRQVARWYDVEVEYQGELSRDQFVGEIKRGENIEEVLRILKLNRINVTIVGRKVIIYN</sequence>
<keyword evidence="5" id="KW-1185">Reference proteome</keyword>
<dbReference type="InterPro" id="IPR012373">
    <property type="entry name" value="Ferrdict_sens_TM"/>
</dbReference>
<evidence type="ECO:0000256" key="1">
    <source>
        <dbReference type="SAM" id="Phobius"/>
    </source>
</evidence>
<dbReference type="PANTHER" id="PTHR30273">
    <property type="entry name" value="PERIPLASMIC SIGNAL SENSOR AND SIGMA FACTOR ACTIVATOR FECR-RELATED"/>
    <property type="match status" value="1"/>
</dbReference>
<reference evidence="4 5" key="1">
    <citation type="submission" date="2019-04" db="EMBL/GenBank/DDBJ databases">
        <title>Sphingobacterium olei sp. nov., isolated from oil-contaminated soil.</title>
        <authorList>
            <person name="Liu B."/>
        </authorList>
    </citation>
    <scope>NUCLEOTIDE SEQUENCE [LARGE SCALE GENOMIC DNA]</scope>
    <source>
        <strain evidence="4 5">Y3L14</strain>
    </source>
</reference>
<dbReference type="Proteomes" id="UP000309872">
    <property type="component" value="Unassembled WGS sequence"/>
</dbReference>
<dbReference type="OrthoDB" id="1099963at2"/>
<dbReference type="EMBL" id="SUKA01000007">
    <property type="protein sequence ID" value="TJY62736.1"/>
    <property type="molecule type" value="Genomic_DNA"/>
</dbReference>
<evidence type="ECO:0000313" key="5">
    <source>
        <dbReference type="Proteomes" id="UP000309872"/>
    </source>
</evidence>